<organism evidence="1 2">
    <name type="scientific">Halocaridina rubra</name>
    <name type="common">Hawaiian red shrimp</name>
    <dbReference type="NCBI Taxonomy" id="373956"/>
    <lineage>
        <taxon>Eukaryota</taxon>
        <taxon>Metazoa</taxon>
        <taxon>Ecdysozoa</taxon>
        <taxon>Arthropoda</taxon>
        <taxon>Crustacea</taxon>
        <taxon>Multicrustacea</taxon>
        <taxon>Malacostraca</taxon>
        <taxon>Eumalacostraca</taxon>
        <taxon>Eucarida</taxon>
        <taxon>Decapoda</taxon>
        <taxon>Pleocyemata</taxon>
        <taxon>Caridea</taxon>
        <taxon>Atyoidea</taxon>
        <taxon>Atyidae</taxon>
        <taxon>Halocaridina</taxon>
    </lineage>
</organism>
<dbReference type="AlphaFoldDB" id="A0AAN9AEA1"/>
<protein>
    <submittedName>
        <fullName evidence="1">Uncharacterized protein</fullName>
    </submittedName>
</protein>
<sequence length="139" mass="15469">MSYLKEVCSKSTKDLQEACSNTAFGATDGQECIMIANTRIFEVLTNEDVNQQLAQLEQQKSSSAMFKSLMNYIHQVETILFFVKSSRNADLSIHLEASEALKMSCLSAEFRGQFGLQVSKPEGHHDVWPTIIKARAGSC</sequence>
<comment type="caution">
    <text evidence="1">The sequence shown here is derived from an EMBL/GenBank/DDBJ whole genome shotgun (WGS) entry which is preliminary data.</text>
</comment>
<dbReference type="EMBL" id="JAXCGZ010003783">
    <property type="protein sequence ID" value="KAK7083245.1"/>
    <property type="molecule type" value="Genomic_DNA"/>
</dbReference>
<keyword evidence="2" id="KW-1185">Reference proteome</keyword>
<evidence type="ECO:0000313" key="2">
    <source>
        <dbReference type="Proteomes" id="UP001381693"/>
    </source>
</evidence>
<evidence type="ECO:0000313" key="1">
    <source>
        <dbReference type="EMBL" id="KAK7083245.1"/>
    </source>
</evidence>
<proteinExistence type="predicted"/>
<accession>A0AAN9AEA1</accession>
<dbReference type="Proteomes" id="UP001381693">
    <property type="component" value="Unassembled WGS sequence"/>
</dbReference>
<gene>
    <name evidence="1" type="ORF">SK128_006726</name>
</gene>
<reference evidence="1 2" key="1">
    <citation type="submission" date="2023-11" db="EMBL/GenBank/DDBJ databases">
        <title>Halocaridina rubra genome assembly.</title>
        <authorList>
            <person name="Smith C."/>
        </authorList>
    </citation>
    <scope>NUCLEOTIDE SEQUENCE [LARGE SCALE GENOMIC DNA]</scope>
    <source>
        <strain evidence="1">EP-1</strain>
        <tissue evidence="1">Whole</tissue>
    </source>
</reference>
<name>A0AAN9AEA1_HALRR</name>